<dbReference type="AlphaFoldDB" id="A0A132ALZ2"/>
<keyword evidence="12" id="KW-1185">Reference proteome</keyword>
<comment type="subcellular location">
    <subcellularLocation>
        <location evidence="7">Nucleus</location>
        <location evidence="7">Nucleolus</location>
    </subcellularLocation>
</comment>
<comment type="function">
    <text evidence="7">Required for ribosome biogenesis. Part of a complex which catalyzes pseudouridylation of rRNA. This involves the isomerization of uridine such that the ribose is subsequently attached to C5, instead of the normal N1. Pseudouridine ("psi") residues may serve to stabilize the conformation of rRNAs.</text>
</comment>
<evidence type="ECO:0000256" key="2">
    <source>
        <dbReference type="ARBA" id="ARBA00022517"/>
    </source>
</evidence>
<dbReference type="EMBL" id="JXLN01018310">
    <property type="protein sequence ID" value="KPM11923.1"/>
    <property type="molecule type" value="Genomic_DNA"/>
</dbReference>
<dbReference type="InterPro" id="IPR038664">
    <property type="entry name" value="Gar1/Naf1_Cbf5-bd_sf"/>
</dbReference>
<dbReference type="InterPro" id="IPR040309">
    <property type="entry name" value="Naf1"/>
</dbReference>
<dbReference type="Gene3D" id="2.40.10.230">
    <property type="entry name" value="Probable tRNA pseudouridine synthase domain"/>
    <property type="match status" value="1"/>
</dbReference>
<evidence type="ECO:0000313" key="11">
    <source>
        <dbReference type="EnsemblMetazoa" id="KAF7492781.1"/>
    </source>
</evidence>
<feature type="compositionally biased region" description="Acidic residues" evidence="8">
    <location>
        <begin position="79"/>
        <end position="91"/>
    </location>
</feature>
<reference evidence="9" key="3">
    <citation type="submission" date="2020-01" db="EMBL/GenBank/DDBJ databases">
        <authorList>
            <person name="Korhonen P.K.K."/>
            <person name="Guangxu M.G."/>
            <person name="Wang T.W."/>
            <person name="Stroehlein A.J.S."/>
            <person name="Young N.D."/>
            <person name="Ang C.-S.A."/>
            <person name="Fernando D.W.F."/>
            <person name="Lu H.L."/>
            <person name="Taylor S.T."/>
            <person name="Ehtesham M.E.M."/>
            <person name="Najaraj S.H.N."/>
            <person name="Harsha G.H.G."/>
            <person name="Madugundu A.M."/>
            <person name="Renuse S.R."/>
            <person name="Holt D.H."/>
            <person name="Pandey A.P."/>
            <person name="Papenfuss A.P."/>
            <person name="Gasser R.B.G."/>
            <person name="Fischer K.F."/>
        </authorList>
    </citation>
    <scope>NUCLEOTIDE SEQUENCE</scope>
    <source>
        <strain evidence="9">SSS_KF_BRIS2020</strain>
    </source>
</reference>
<comment type="similarity">
    <text evidence="1">Belongs to the NAF1 family.</text>
</comment>
<keyword evidence="7 10" id="KW-0687">Ribonucleoprotein</keyword>
<keyword evidence="6 7" id="KW-0539">Nucleus</keyword>
<dbReference type="EnsemblMetazoa" id="SSS_2435s_mrna">
    <property type="protein sequence ID" value="KAF7492781.1"/>
    <property type="gene ID" value="SSS_2435"/>
</dbReference>
<dbReference type="Pfam" id="PF04410">
    <property type="entry name" value="Gar1"/>
    <property type="match status" value="1"/>
</dbReference>
<evidence type="ECO:0000256" key="7">
    <source>
        <dbReference type="RuleBase" id="RU364004"/>
    </source>
</evidence>
<dbReference type="GO" id="GO:0006364">
    <property type="term" value="P:rRNA processing"/>
    <property type="evidence" value="ECO:0007669"/>
    <property type="project" value="UniProtKB-KW"/>
</dbReference>
<dbReference type="GO" id="GO:0005732">
    <property type="term" value="C:sno(s)RNA-containing ribonucleoprotein complex"/>
    <property type="evidence" value="ECO:0007669"/>
    <property type="project" value="InterPro"/>
</dbReference>
<gene>
    <name evidence="10" type="ORF">QR98_0105020</name>
    <name evidence="9" type="ORF">SSS_2435</name>
</gene>
<dbReference type="FunFam" id="2.40.10.230:FF:000002">
    <property type="entry name" value="H/ACA ribonucleoprotein complex non-core subunit NAF1"/>
    <property type="match status" value="1"/>
</dbReference>
<evidence type="ECO:0000313" key="12">
    <source>
        <dbReference type="Proteomes" id="UP000070412"/>
    </source>
</evidence>
<name>A0A132ALZ2_SARSC</name>
<dbReference type="GO" id="GO:0001522">
    <property type="term" value="P:pseudouridine synthesis"/>
    <property type="evidence" value="ECO:0007669"/>
    <property type="project" value="InterPro"/>
</dbReference>
<keyword evidence="2 7" id="KW-0690">Ribosome biogenesis</keyword>
<keyword evidence="4" id="KW-0597">Phosphoprotein</keyword>
<evidence type="ECO:0000256" key="4">
    <source>
        <dbReference type="ARBA" id="ARBA00022553"/>
    </source>
</evidence>
<dbReference type="VEuPathDB" id="VectorBase:SSCA008324"/>
<comment type="similarity">
    <text evidence="7">Belongs to the GAR1 family.</text>
</comment>
<dbReference type="InterPro" id="IPR007504">
    <property type="entry name" value="H/ACA_rnp_Gar1/Naf1"/>
</dbReference>
<keyword evidence="5 7" id="KW-0694">RNA-binding</keyword>
<dbReference type="PANTHER" id="PTHR31633:SF1">
    <property type="entry name" value="H_ACA RIBONUCLEOPROTEIN COMPLEX NON-CORE SUBUNIT NAF1"/>
    <property type="match status" value="1"/>
</dbReference>
<evidence type="ECO:0000256" key="1">
    <source>
        <dbReference type="ARBA" id="ARBA00009801"/>
    </source>
</evidence>
<organism evidence="10 13">
    <name type="scientific">Sarcoptes scabiei</name>
    <name type="common">Itch mite</name>
    <name type="synonym">Acarus scabiei</name>
    <dbReference type="NCBI Taxonomy" id="52283"/>
    <lineage>
        <taxon>Eukaryota</taxon>
        <taxon>Metazoa</taxon>
        <taxon>Ecdysozoa</taxon>
        <taxon>Arthropoda</taxon>
        <taxon>Chelicerata</taxon>
        <taxon>Arachnida</taxon>
        <taxon>Acari</taxon>
        <taxon>Acariformes</taxon>
        <taxon>Sarcoptiformes</taxon>
        <taxon>Astigmata</taxon>
        <taxon>Psoroptidia</taxon>
        <taxon>Sarcoptoidea</taxon>
        <taxon>Sarcoptidae</taxon>
        <taxon>Sarcoptinae</taxon>
        <taxon>Sarcoptes</taxon>
    </lineage>
</organism>
<dbReference type="GO" id="GO:0005730">
    <property type="term" value="C:nucleolus"/>
    <property type="evidence" value="ECO:0007669"/>
    <property type="project" value="UniProtKB-SubCell"/>
</dbReference>
<dbReference type="GO" id="GO:0003723">
    <property type="term" value="F:RNA binding"/>
    <property type="evidence" value="ECO:0007669"/>
    <property type="project" value="UniProtKB-KW"/>
</dbReference>
<dbReference type="OrthoDB" id="21550at2759"/>
<protein>
    <recommendedName>
        <fullName evidence="7">H/ACA ribonucleoprotein complex subunit</fullName>
    </recommendedName>
</protein>
<proteinExistence type="inferred from homology"/>
<dbReference type="OMA" id="PEPYTKY"/>
<dbReference type="SUPFAM" id="SSF50447">
    <property type="entry name" value="Translation proteins"/>
    <property type="match status" value="1"/>
</dbReference>
<evidence type="ECO:0000313" key="9">
    <source>
        <dbReference type="EMBL" id="KAF7492781.1"/>
    </source>
</evidence>
<evidence type="ECO:0000313" key="10">
    <source>
        <dbReference type="EMBL" id="KPM11923.1"/>
    </source>
</evidence>
<evidence type="ECO:0000256" key="6">
    <source>
        <dbReference type="ARBA" id="ARBA00023242"/>
    </source>
</evidence>
<evidence type="ECO:0000313" key="13">
    <source>
        <dbReference type="Proteomes" id="UP000616769"/>
    </source>
</evidence>
<reference evidence="12" key="2">
    <citation type="journal article" date="2020" name="PLoS Negl. Trop. Dis.">
        <title>High-quality nuclear genome for Sarcoptes scabiei-A critical resource for a neglected parasite.</title>
        <authorList>
            <person name="Korhonen P.K."/>
            <person name="Gasser R.B."/>
            <person name="Ma G."/>
            <person name="Wang T."/>
            <person name="Stroehlein A.J."/>
            <person name="Young N.D."/>
            <person name="Ang C.S."/>
            <person name="Fernando D.D."/>
            <person name="Lu H.C."/>
            <person name="Taylor S."/>
            <person name="Reynolds S.L."/>
            <person name="Mofiz E."/>
            <person name="Najaraj S.H."/>
            <person name="Gowda H."/>
            <person name="Madugundu A."/>
            <person name="Renuse S."/>
            <person name="Holt D."/>
            <person name="Pandey A."/>
            <person name="Papenfuss A.T."/>
            <person name="Fischer K."/>
        </authorList>
    </citation>
    <scope>NUCLEOTIDE SEQUENCE [LARGE SCALE GENOMIC DNA]</scope>
</reference>
<feature type="region of interest" description="Disordered" evidence="8">
    <location>
        <begin position="60"/>
        <end position="100"/>
    </location>
</feature>
<reference evidence="11" key="4">
    <citation type="submission" date="2022-06" db="UniProtKB">
        <authorList>
            <consortium name="EnsemblMetazoa"/>
        </authorList>
    </citation>
    <scope>IDENTIFICATION</scope>
</reference>
<dbReference type="EMBL" id="WVUK01000056">
    <property type="protein sequence ID" value="KAF7492781.1"/>
    <property type="molecule type" value="Genomic_DNA"/>
</dbReference>
<sequence length="262" mass="30171">MSLRIIAEYSSDSDSDTESNNQQLLPNRADLIVIEKLVKNLIDNVVRKLHRQDNRLRSKTIDESEADSDESDLSPWTVDSDDDDQDDEMDNEWNKPCRTKGELDYSELPKIEKLNISSPIEQLTQLGNVTSIIDQLIIIKSFTNLPALDLDTIVFLKNGLEIGPIFDVIGPVKQPSYVIRFNSAIEIKNSKISVDTPVYYNANFPEPYTKYIFVNDLYQERGSDASWKHNNEPPVEFLDYSDDETERIEKWKQKAKSRHKKA</sequence>
<dbReference type="PANTHER" id="PTHR31633">
    <property type="entry name" value="H/ACA RIBONUCLEOPROTEIN COMPLEX NON-CORE SUBUNIT NAF1"/>
    <property type="match status" value="1"/>
</dbReference>
<keyword evidence="3 7" id="KW-0698">rRNA processing</keyword>
<dbReference type="Proteomes" id="UP000070412">
    <property type="component" value="Unassembled WGS sequence"/>
</dbReference>
<evidence type="ECO:0000256" key="5">
    <source>
        <dbReference type="ARBA" id="ARBA00022884"/>
    </source>
</evidence>
<accession>A0A132ALZ2</accession>
<dbReference type="Proteomes" id="UP000616769">
    <property type="component" value="Unassembled WGS sequence"/>
</dbReference>
<dbReference type="InterPro" id="IPR009000">
    <property type="entry name" value="Transl_B-barrel_sf"/>
</dbReference>
<comment type="subunit">
    <text evidence="7">Component of the small nucleolar ribonucleoprotein particles containing H/ACA-type snoRNAs (H/ACA snoRNPs).</text>
</comment>
<evidence type="ECO:0000256" key="8">
    <source>
        <dbReference type="SAM" id="MobiDB-lite"/>
    </source>
</evidence>
<reference evidence="10 13" key="1">
    <citation type="journal article" date="2015" name="Parasit. Vectors">
        <title>Draft genome of the scabies mite.</title>
        <authorList>
            <person name="Rider S.D.Jr."/>
            <person name="Morgan M.S."/>
            <person name="Arlian L.G."/>
        </authorList>
    </citation>
    <scope>NUCLEOTIDE SEQUENCE [LARGE SCALE GENOMIC DNA]</scope>
    <source>
        <strain evidence="10">Arlian Lab</strain>
    </source>
</reference>
<evidence type="ECO:0000256" key="3">
    <source>
        <dbReference type="ARBA" id="ARBA00022552"/>
    </source>
</evidence>
<feature type="compositionally biased region" description="Acidic residues" evidence="8">
    <location>
        <begin position="63"/>
        <end position="72"/>
    </location>
</feature>
<dbReference type="GO" id="GO:0000493">
    <property type="term" value="P:box H/ACA snoRNP assembly"/>
    <property type="evidence" value="ECO:0007669"/>
    <property type="project" value="InterPro"/>
</dbReference>
<dbReference type="GO" id="GO:0043489">
    <property type="term" value="P:RNA stabilization"/>
    <property type="evidence" value="ECO:0007669"/>
    <property type="project" value="UniProtKB-ARBA"/>
</dbReference>